<gene>
    <name evidence="3" type="ORF">EDD54_2642</name>
</gene>
<dbReference type="AlphaFoldDB" id="A0A4R6RD24"/>
<evidence type="ECO:0000313" key="4">
    <source>
        <dbReference type="Proteomes" id="UP000294547"/>
    </source>
</evidence>
<dbReference type="GO" id="GO:0016787">
    <property type="term" value="F:hydrolase activity"/>
    <property type="evidence" value="ECO:0007669"/>
    <property type="project" value="UniProtKB-KW"/>
</dbReference>
<dbReference type="InterPro" id="IPR013094">
    <property type="entry name" value="AB_hydrolase_3"/>
</dbReference>
<dbReference type="Pfam" id="PF07859">
    <property type="entry name" value="Abhydrolase_3"/>
    <property type="match status" value="1"/>
</dbReference>
<dbReference type="RefSeq" id="WP_126539861.1">
    <property type="nucleotide sequence ID" value="NZ_BSPM01000002.1"/>
</dbReference>
<dbReference type="PANTHER" id="PTHR48081:SF33">
    <property type="entry name" value="KYNURENINE FORMAMIDASE"/>
    <property type="match status" value="1"/>
</dbReference>
<keyword evidence="4" id="KW-1185">Reference proteome</keyword>
<dbReference type="OrthoDB" id="9771666at2"/>
<evidence type="ECO:0000256" key="1">
    <source>
        <dbReference type="ARBA" id="ARBA00022801"/>
    </source>
</evidence>
<name>A0A4R6RD24_9HYPH</name>
<protein>
    <submittedName>
        <fullName evidence="3">Arylformamidase</fullName>
    </submittedName>
</protein>
<dbReference type="InterPro" id="IPR050300">
    <property type="entry name" value="GDXG_lipolytic_enzyme"/>
</dbReference>
<dbReference type="SUPFAM" id="SSF53474">
    <property type="entry name" value="alpha/beta-Hydrolases"/>
    <property type="match status" value="1"/>
</dbReference>
<reference evidence="3 4" key="1">
    <citation type="submission" date="2019-03" db="EMBL/GenBank/DDBJ databases">
        <title>Genomic Encyclopedia of Type Strains, Phase IV (KMG-IV): sequencing the most valuable type-strain genomes for metagenomic binning, comparative biology and taxonomic classification.</title>
        <authorList>
            <person name="Goeker M."/>
        </authorList>
    </citation>
    <scope>NUCLEOTIDE SEQUENCE [LARGE SCALE GENOMIC DNA]</scope>
    <source>
        <strain evidence="3 4">DSM 102969</strain>
    </source>
</reference>
<dbReference type="PANTHER" id="PTHR48081">
    <property type="entry name" value="AB HYDROLASE SUPERFAMILY PROTEIN C4A8.06C"/>
    <property type="match status" value="1"/>
</dbReference>
<accession>A0A4R6RD24</accession>
<sequence length="281" mass="30073">MASADRDDDWYEREYNPRVTVAETAALLAAWPVRSAAVTARRRPTAADVAYGPHPREIFDFHRAEHARGVLVFVHGGYWRAFTKAETAFLLDGFLDQGVSVALVNYPLCPEVTIAAIAESVRRAFAVLYADVLDAAERAAVVVSGHSAGGYLAADLMTVDWTAVGLPADPIRLVLPISGLFELEPLIRTSMNAALRLDAASARDWSLVDRAPRVRAALALAVGGDESAEFHRQSAALAAAWSGRTPRLISVPSANHFTVLDSLATPGALLNTLALDGFSIG</sequence>
<comment type="caution">
    <text evidence="3">The sequence shown here is derived from an EMBL/GenBank/DDBJ whole genome shotgun (WGS) entry which is preliminary data.</text>
</comment>
<feature type="domain" description="Alpha/beta hydrolase fold-3" evidence="2">
    <location>
        <begin position="71"/>
        <end position="229"/>
    </location>
</feature>
<keyword evidence="1" id="KW-0378">Hydrolase</keyword>
<dbReference type="EMBL" id="SNXY01000008">
    <property type="protein sequence ID" value="TDP84039.1"/>
    <property type="molecule type" value="Genomic_DNA"/>
</dbReference>
<evidence type="ECO:0000259" key="2">
    <source>
        <dbReference type="Pfam" id="PF07859"/>
    </source>
</evidence>
<organism evidence="3 4">
    <name type="scientific">Oharaeibacter diazotrophicus</name>
    <dbReference type="NCBI Taxonomy" id="1920512"/>
    <lineage>
        <taxon>Bacteria</taxon>
        <taxon>Pseudomonadati</taxon>
        <taxon>Pseudomonadota</taxon>
        <taxon>Alphaproteobacteria</taxon>
        <taxon>Hyphomicrobiales</taxon>
        <taxon>Pleomorphomonadaceae</taxon>
        <taxon>Oharaeibacter</taxon>
    </lineage>
</organism>
<evidence type="ECO:0000313" key="3">
    <source>
        <dbReference type="EMBL" id="TDP84039.1"/>
    </source>
</evidence>
<dbReference type="Gene3D" id="3.40.50.1820">
    <property type="entry name" value="alpha/beta hydrolase"/>
    <property type="match status" value="1"/>
</dbReference>
<dbReference type="InterPro" id="IPR029058">
    <property type="entry name" value="AB_hydrolase_fold"/>
</dbReference>
<dbReference type="Proteomes" id="UP000294547">
    <property type="component" value="Unassembled WGS sequence"/>
</dbReference>
<proteinExistence type="predicted"/>